<dbReference type="EMBL" id="JARKNE010000002">
    <property type="protein sequence ID" value="KAK5841397.1"/>
    <property type="molecule type" value="Genomic_DNA"/>
</dbReference>
<protein>
    <submittedName>
        <fullName evidence="1">Uncharacterized protein</fullName>
    </submittedName>
</protein>
<accession>A0ABR0QR88</accession>
<organism evidence="1 2">
    <name type="scientific">Gossypium arboreum</name>
    <name type="common">Tree cotton</name>
    <name type="synonym">Gossypium nanking</name>
    <dbReference type="NCBI Taxonomy" id="29729"/>
    <lineage>
        <taxon>Eukaryota</taxon>
        <taxon>Viridiplantae</taxon>
        <taxon>Streptophyta</taxon>
        <taxon>Embryophyta</taxon>
        <taxon>Tracheophyta</taxon>
        <taxon>Spermatophyta</taxon>
        <taxon>Magnoliopsida</taxon>
        <taxon>eudicotyledons</taxon>
        <taxon>Gunneridae</taxon>
        <taxon>Pentapetalae</taxon>
        <taxon>rosids</taxon>
        <taxon>malvids</taxon>
        <taxon>Malvales</taxon>
        <taxon>Malvaceae</taxon>
        <taxon>Malvoideae</taxon>
        <taxon>Gossypium</taxon>
    </lineage>
</organism>
<evidence type="ECO:0000313" key="2">
    <source>
        <dbReference type="Proteomes" id="UP001358586"/>
    </source>
</evidence>
<proteinExistence type="predicted"/>
<keyword evidence="2" id="KW-1185">Reference proteome</keyword>
<name>A0ABR0QR88_GOSAR</name>
<sequence>MYKVIVELDGLEAIQLIQIPPRSGANNALVQGIRGMMQQNWDVKTMHVYQEGNALASSDFGQLFRLGLFLLSSDEALQPLNDDLNGLALFKMILVLRDILMCLNKYSQLL</sequence>
<reference evidence="1 2" key="1">
    <citation type="submission" date="2023-03" db="EMBL/GenBank/DDBJ databases">
        <title>WGS of Gossypium arboreum.</title>
        <authorList>
            <person name="Yu D."/>
        </authorList>
    </citation>
    <scope>NUCLEOTIDE SEQUENCE [LARGE SCALE GENOMIC DNA]</scope>
    <source>
        <tissue evidence="1">Leaf</tissue>
    </source>
</reference>
<comment type="caution">
    <text evidence="1">The sequence shown here is derived from an EMBL/GenBank/DDBJ whole genome shotgun (WGS) entry which is preliminary data.</text>
</comment>
<evidence type="ECO:0000313" key="1">
    <source>
        <dbReference type="EMBL" id="KAK5841397.1"/>
    </source>
</evidence>
<gene>
    <name evidence="1" type="ORF">PVK06_003718</name>
</gene>
<dbReference type="Proteomes" id="UP001358586">
    <property type="component" value="Chromosome 2"/>
</dbReference>